<feature type="region of interest" description="Disordered" evidence="1">
    <location>
        <begin position="1"/>
        <end position="24"/>
    </location>
</feature>
<evidence type="ECO:0000313" key="3">
    <source>
        <dbReference type="Proteomes" id="UP000070544"/>
    </source>
</evidence>
<feature type="compositionally biased region" description="Pro residues" evidence="1">
    <location>
        <begin position="8"/>
        <end position="20"/>
    </location>
</feature>
<reference evidence="2 3" key="1">
    <citation type="journal article" date="2015" name="Genome Biol. Evol.">
        <title>Phylogenomic analyses indicate that early fungi evolved digesting cell walls of algal ancestors of land plants.</title>
        <authorList>
            <person name="Chang Y."/>
            <person name="Wang S."/>
            <person name="Sekimoto S."/>
            <person name="Aerts A.L."/>
            <person name="Choi C."/>
            <person name="Clum A."/>
            <person name="LaButti K.M."/>
            <person name="Lindquist E.A."/>
            <person name="Yee Ngan C."/>
            <person name="Ohm R.A."/>
            <person name="Salamov A.A."/>
            <person name="Grigoriev I.V."/>
            <person name="Spatafora J.W."/>
            <person name="Berbee M.L."/>
        </authorList>
    </citation>
    <scope>NUCLEOTIDE SEQUENCE [LARGE SCALE GENOMIC DNA]</scope>
    <source>
        <strain evidence="2 3">JEL478</strain>
    </source>
</reference>
<feature type="compositionally biased region" description="Polar residues" evidence="1">
    <location>
        <begin position="170"/>
        <end position="179"/>
    </location>
</feature>
<evidence type="ECO:0000256" key="1">
    <source>
        <dbReference type="SAM" id="MobiDB-lite"/>
    </source>
</evidence>
<gene>
    <name evidence="2" type="ORF">M427DRAFT_32521</name>
</gene>
<feature type="region of interest" description="Disordered" evidence="1">
    <location>
        <begin position="162"/>
        <end position="191"/>
    </location>
</feature>
<accession>A0A139AER3</accession>
<dbReference type="EMBL" id="KQ965763">
    <property type="protein sequence ID" value="KXS15316.1"/>
    <property type="molecule type" value="Genomic_DNA"/>
</dbReference>
<name>A0A139AER3_GONPJ</name>
<dbReference type="AlphaFoldDB" id="A0A139AER3"/>
<proteinExistence type="predicted"/>
<organism evidence="2 3">
    <name type="scientific">Gonapodya prolifera (strain JEL478)</name>
    <name type="common">Monoblepharis prolifera</name>
    <dbReference type="NCBI Taxonomy" id="1344416"/>
    <lineage>
        <taxon>Eukaryota</taxon>
        <taxon>Fungi</taxon>
        <taxon>Fungi incertae sedis</taxon>
        <taxon>Chytridiomycota</taxon>
        <taxon>Chytridiomycota incertae sedis</taxon>
        <taxon>Monoblepharidomycetes</taxon>
        <taxon>Monoblepharidales</taxon>
        <taxon>Gonapodyaceae</taxon>
        <taxon>Gonapodya</taxon>
    </lineage>
</organism>
<protein>
    <submittedName>
        <fullName evidence="2">Uncharacterized protein</fullName>
    </submittedName>
</protein>
<keyword evidence="3" id="KW-1185">Reference proteome</keyword>
<evidence type="ECO:0000313" key="2">
    <source>
        <dbReference type="EMBL" id="KXS15316.1"/>
    </source>
</evidence>
<sequence>MSQDTCSWPPPPVDDPPPAPSGFFRSAGSIFGLNPPSFASLGSILPETDFSNFAPPLPLDDPPESPLWLDDILPVAPDISEQRRIEDLRNAYLSRRLFNLAKANRVGRVQYTLQSLPQLPLPVPPPPSTSRTFPTALDAGNVLLNQTLKEISKIDKKLEAPPVVKASRASVVTSPQTGSSHEHKPVSPKFSFFSRQKLAPRDLQEKVGV</sequence>
<dbReference type="Proteomes" id="UP000070544">
    <property type="component" value="Unassembled WGS sequence"/>
</dbReference>